<dbReference type="AlphaFoldDB" id="A0A9W7KZ89"/>
<keyword evidence="2" id="KW-1185">Reference proteome</keyword>
<sequence length="246" mass="27483">MKLANNLIQFKPAANRVWLFWRGGRGQLKLPQVDKNEKRTSLVGSSNPDQQRAYIESLMKNAAAMGGAGVERMREAGEQFLVVVRNSSGDIAKHVRAWAKACLPSEGISRESMMEFLIVIATRIRVLMKMSRIGVALKLLMTRSMGYADVLTDLLVAKIYYDMEDFRKAYATAGFAKFAIVVQAAITFFQYAKKSWKERLGRTFAALLGLGPLMEGWSVWTGKEDPDLLRAGSDIYAIMKGVEIAF</sequence>
<dbReference type="Proteomes" id="UP001165122">
    <property type="component" value="Unassembled WGS sequence"/>
</dbReference>
<accession>A0A9W7KZ89</accession>
<reference evidence="2" key="1">
    <citation type="journal article" date="2023" name="Commun. Biol.">
        <title>Genome analysis of Parmales, the sister group of diatoms, reveals the evolutionary specialization of diatoms from phago-mixotrophs to photoautotrophs.</title>
        <authorList>
            <person name="Ban H."/>
            <person name="Sato S."/>
            <person name="Yoshikawa S."/>
            <person name="Yamada K."/>
            <person name="Nakamura Y."/>
            <person name="Ichinomiya M."/>
            <person name="Sato N."/>
            <person name="Blanc-Mathieu R."/>
            <person name="Endo H."/>
            <person name="Kuwata A."/>
            <person name="Ogata H."/>
        </authorList>
    </citation>
    <scope>NUCLEOTIDE SEQUENCE [LARGE SCALE GENOMIC DNA]</scope>
    <source>
        <strain evidence="2">NIES 3700</strain>
    </source>
</reference>
<dbReference type="EMBL" id="BRXW01000289">
    <property type="protein sequence ID" value="GMI17372.1"/>
    <property type="molecule type" value="Genomic_DNA"/>
</dbReference>
<proteinExistence type="predicted"/>
<gene>
    <name evidence="1" type="ORF">TrLO_g9357</name>
</gene>
<name>A0A9W7KZ89_9STRA</name>
<evidence type="ECO:0000313" key="2">
    <source>
        <dbReference type="Proteomes" id="UP001165122"/>
    </source>
</evidence>
<comment type="caution">
    <text evidence="1">The sequence shown here is derived from an EMBL/GenBank/DDBJ whole genome shotgun (WGS) entry which is preliminary data.</text>
</comment>
<organism evidence="1 2">
    <name type="scientific">Triparma laevis f. longispina</name>
    <dbReference type="NCBI Taxonomy" id="1714387"/>
    <lineage>
        <taxon>Eukaryota</taxon>
        <taxon>Sar</taxon>
        <taxon>Stramenopiles</taxon>
        <taxon>Ochrophyta</taxon>
        <taxon>Bolidophyceae</taxon>
        <taxon>Parmales</taxon>
        <taxon>Triparmaceae</taxon>
        <taxon>Triparma</taxon>
    </lineage>
</organism>
<protein>
    <submittedName>
        <fullName evidence="1">Uncharacterized protein</fullName>
    </submittedName>
</protein>
<evidence type="ECO:0000313" key="1">
    <source>
        <dbReference type="EMBL" id="GMI17372.1"/>
    </source>
</evidence>